<keyword evidence="1" id="KW-0732">Signal</keyword>
<name>A0A6I9VHF3_BACDO</name>
<evidence type="ECO:0000313" key="3">
    <source>
        <dbReference type="RefSeq" id="XP_011209669.2"/>
    </source>
</evidence>
<proteinExistence type="predicted"/>
<dbReference type="RefSeq" id="XP_011209669.2">
    <property type="nucleotide sequence ID" value="XM_011211367.4"/>
</dbReference>
<evidence type="ECO:0000256" key="1">
    <source>
        <dbReference type="SAM" id="SignalP"/>
    </source>
</evidence>
<protein>
    <submittedName>
        <fullName evidence="3">Uncharacterized protein LOC105230550</fullName>
    </submittedName>
</protein>
<organism evidence="2 3">
    <name type="scientific">Bactrocera dorsalis</name>
    <name type="common">Oriental fruit fly</name>
    <name type="synonym">Dacus dorsalis</name>
    <dbReference type="NCBI Taxonomy" id="27457"/>
    <lineage>
        <taxon>Eukaryota</taxon>
        <taxon>Metazoa</taxon>
        <taxon>Ecdysozoa</taxon>
        <taxon>Arthropoda</taxon>
        <taxon>Hexapoda</taxon>
        <taxon>Insecta</taxon>
        <taxon>Pterygota</taxon>
        <taxon>Neoptera</taxon>
        <taxon>Endopterygota</taxon>
        <taxon>Diptera</taxon>
        <taxon>Brachycera</taxon>
        <taxon>Muscomorpha</taxon>
        <taxon>Tephritoidea</taxon>
        <taxon>Tephritidae</taxon>
        <taxon>Bactrocera</taxon>
        <taxon>Bactrocera</taxon>
    </lineage>
</organism>
<reference evidence="3" key="1">
    <citation type="submission" date="2025-08" db="UniProtKB">
        <authorList>
            <consortium name="RefSeq"/>
        </authorList>
    </citation>
    <scope>IDENTIFICATION</scope>
    <source>
        <tissue evidence="3">Adult</tissue>
    </source>
</reference>
<dbReference type="Proteomes" id="UP001652620">
    <property type="component" value="Chromosome 3"/>
</dbReference>
<feature type="signal peptide" evidence="1">
    <location>
        <begin position="1"/>
        <end position="24"/>
    </location>
</feature>
<sequence length="237" mass="27697">MSQQIMNKYFIALLLVIGLTSTQATETTTSTTTEAQAEAPQTARDLLFEAVAADYLKLLDYELKESKELVERVLDDDRFQNIRSEILVNKKITLRNYVELVKEKNKKKQPSREYKAARFFYIFGKSLLYTDFLDIVARLEPTMSRYDCWIEEDFMSFGLETFIDTLNQKRAKLVRDSVRRIDDYVNGLPSEQQRKAVAQKLTDFSLKLKEATEVQDKMAVLKDFLRDYYLETPVEMS</sequence>
<gene>
    <name evidence="3" type="primary">LOC105230550</name>
</gene>
<dbReference type="GeneID" id="105230550"/>
<feature type="chain" id="PRO_5046770521" evidence="1">
    <location>
        <begin position="25"/>
        <end position="237"/>
    </location>
</feature>
<dbReference type="OrthoDB" id="7995073at2759"/>
<keyword evidence="2" id="KW-1185">Reference proteome</keyword>
<evidence type="ECO:0000313" key="2">
    <source>
        <dbReference type="Proteomes" id="UP001652620"/>
    </source>
</evidence>
<accession>A0A6I9VHF3</accession>